<feature type="transmembrane region" description="Helical" evidence="1">
    <location>
        <begin position="27"/>
        <end position="44"/>
    </location>
</feature>
<dbReference type="KEGG" id="fbe:FF125_19960"/>
<dbReference type="OrthoDB" id="1443237at2"/>
<dbReference type="RefSeq" id="WP_138951744.1">
    <property type="nucleotide sequence ID" value="NZ_CP040749.1"/>
</dbReference>
<evidence type="ECO:0000313" key="3">
    <source>
        <dbReference type="Proteomes" id="UP000306229"/>
    </source>
</evidence>
<keyword evidence="1" id="KW-0812">Transmembrane</keyword>
<protein>
    <submittedName>
        <fullName evidence="2">Uncharacterized protein</fullName>
    </submittedName>
</protein>
<organism evidence="2 3">
    <name type="scientific">Aureibaculum algae</name>
    <dbReference type="NCBI Taxonomy" id="2584122"/>
    <lineage>
        <taxon>Bacteria</taxon>
        <taxon>Pseudomonadati</taxon>
        <taxon>Bacteroidota</taxon>
        <taxon>Flavobacteriia</taxon>
        <taxon>Flavobacteriales</taxon>
        <taxon>Flavobacteriaceae</taxon>
        <taxon>Aureibaculum</taxon>
    </lineage>
</organism>
<keyword evidence="1" id="KW-1133">Transmembrane helix</keyword>
<keyword evidence="1" id="KW-0472">Membrane</keyword>
<name>A0A5B7U0X1_9FLAO</name>
<accession>A0A5B7U0X1</accession>
<sequence length="147" mass="17175">MFIIIGITLIVCGLILLGTFDSRMKIGITILSFGLIIVFTRKGTIVDFNQRKIKHYVGLFFIKIGNYKTIEDYTFISVLMINQKSFGYSRTGVQFSERKRIYRICLLNKTHRNRLKIADFKDENNVHLEVQRIAKNLKLEYVNYSPT</sequence>
<proteinExistence type="predicted"/>
<dbReference type="EMBL" id="CP040749">
    <property type="protein sequence ID" value="QCX40602.1"/>
    <property type="molecule type" value="Genomic_DNA"/>
</dbReference>
<evidence type="ECO:0000313" key="2">
    <source>
        <dbReference type="EMBL" id="QCX40602.1"/>
    </source>
</evidence>
<dbReference type="AlphaFoldDB" id="A0A5B7U0X1"/>
<reference evidence="2 3" key="1">
    <citation type="submission" date="2019-05" db="EMBL/GenBank/DDBJ databases">
        <title>Algicella ahnfeltiae gen. nov., sp. nov., a novel marine bacterium of the family Flavobacteriaceae isolated from a red alga.</title>
        <authorList>
            <person name="Nedashkovskaya O.I."/>
            <person name="Kukhlevskiy A.D."/>
            <person name="Kim S.-G."/>
            <person name="Zhukova N.V."/>
            <person name="Mikhailov V.V."/>
        </authorList>
    </citation>
    <scope>NUCLEOTIDE SEQUENCE [LARGE SCALE GENOMIC DNA]</scope>
    <source>
        <strain evidence="2 3">10Alg115</strain>
    </source>
</reference>
<keyword evidence="3" id="KW-1185">Reference proteome</keyword>
<dbReference type="Proteomes" id="UP000306229">
    <property type="component" value="Chromosome"/>
</dbReference>
<evidence type="ECO:0000256" key="1">
    <source>
        <dbReference type="SAM" id="Phobius"/>
    </source>
</evidence>
<gene>
    <name evidence="2" type="ORF">FF125_19960</name>
</gene>